<dbReference type="Pfam" id="PF01061">
    <property type="entry name" value="ABC2_membrane"/>
    <property type="match status" value="1"/>
</dbReference>
<evidence type="ECO:0000256" key="5">
    <source>
        <dbReference type="ARBA" id="ARBA00022597"/>
    </source>
</evidence>
<keyword evidence="8 11" id="KW-1133">Transmembrane helix</keyword>
<dbReference type="GO" id="GO:0140359">
    <property type="term" value="F:ABC-type transporter activity"/>
    <property type="evidence" value="ECO:0007669"/>
    <property type="project" value="InterPro"/>
</dbReference>
<protein>
    <recommendedName>
        <fullName evidence="11">Transport permease protein</fullName>
    </recommendedName>
</protein>
<dbReference type="EMBL" id="QLUZ01000023">
    <property type="protein sequence ID" value="RAQ03257.1"/>
    <property type="molecule type" value="Genomic_DNA"/>
</dbReference>
<keyword evidence="6 11" id="KW-0812">Transmembrane</keyword>
<evidence type="ECO:0000259" key="12">
    <source>
        <dbReference type="PROSITE" id="PS51012"/>
    </source>
</evidence>
<evidence type="ECO:0000256" key="10">
    <source>
        <dbReference type="ARBA" id="ARBA00023136"/>
    </source>
</evidence>
<evidence type="ECO:0000256" key="8">
    <source>
        <dbReference type="ARBA" id="ARBA00022989"/>
    </source>
</evidence>
<evidence type="ECO:0000256" key="3">
    <source>
        <dbReference type="ARBA" id="ARBA00022448"/>
    </source>
</evidence>
<evidence type="ECO:0000313" key="14">
    <source>
        <dbReference type="Proteomes" id="UP000248899"/>
    </source>
</evidence>
<dbReference type="PANTHER" id="PTHR30413">
    <property type="entry name" value="INNER MEMBRANE TRANSPORT PERMEASE"/>
    <property type="match status" value="1"/>
</dbReference>
<keyword evidence="4 11" id="KW-1003">Cell membrane</keyword>
<evidence type="ECO:0000256" key="1">
    <source>
        <dbReference type="ARBA" id="ARBA00004651"/>
    </source>
</evidence>
<reference evidence="13 14" key="1">
    <citation type="submission" date="2018-06" db="EMBL/GenBank/DDBJ databases">
        <title>Towards the identification of Burkholderia cepacia strain which caused fatal septicemia.</title>
        <authorList>
            <person name="Bui L.A.T."/>
            <person name="Zakharova I.B."/>
            <person name="Shpak I.M."/>
            <person name="Teteryatnikova N."/>
            <person name="Ustinov D.V."/>
            <person name="Kuzyutina Y.A."/>
            <person name="Nguyen H.N."/>
            <person name="Antonov A.S."/>
            <person name="Avdyusheva E.F."/>
            <person name="Victorov D.V."/>
        </authorList>
    </citation>
    <scope>NUCLEOTIDE SEQUENCE [LARGE SCALE GENOMIC DNA]</scope>
    <source>
        <strain evidence="13 14">PT02</strain>
    </source>
</reference>
<feature type="transmembrane region" description="Helical" evidence="11">
    <location>
        <begin position="50"/>
        <end position="68"/>
    </location>
</feature>
<keyword evidence="3 11" id="KW-0813">Transport</keyword>
<evidence type="ECO:0000256" key="11">
    <source>
        <dbReference type="RuleBase" id="RU361157"/>
    </source>
</evidence>
<name>A0AAQ0FBL3_BURCE</name>
<feature type="domain" description="ABC transmembrane type-2" evidence="12">
    <location>
        <begin position="21"/>
        <end position="242"/>
    </location>
</feature>
<dbReference type="InterPro" id="IPR047817">
    <property type="entry name" value="ABC2_TM_bact-type"/>
</dbReference>
<gene>
    <name evidence="13" type="ORF">DPR02_29740</name>
</gene>
<feature type="transmembrane region" description="Helical" evidence="11">
    <location>
        <begin position="222"/>
        <end position="239"/>
    </location>
</feature>
<evidence type="ECO:0000256" key="2">
    <source>
        <dbReference type="ARBA" id="ARBA00007783"/>
    </source>
</evidence>
<evidence type="ECO:0000256" key="4">
    <source>
        <dbReference type="ARBA" id="ARBA00022475"/>
    </source>
</evidence>
<comment type="caution">
    <text evidence="13">The sequence shown here is derived from an EMBL/GenBank/DDBJ whole genome shotgun (WGS) entry which is preliminary data.</text>
</comment>
<feature type="transmembrane region" description="Helical" evidence="11">
    <location>
        <begin position="165"/>
        <end position="186"/>
    </location>
</feature>
<comment type="similarity">
    <text evidence="2 11">Belongs to the ABC-2 integral membrane protein family.</text>
</comment>
<keyword evidence="9" id="KW-0625">Polysaccharide transport</keyword>
<keyword evidence="10 11" id="KW-0472">Membrane</keyword>
<accession>A0AAQ0FBL3</accession>
<feature type="transmembrane region" description="Helical" evidence="11">
    <location>
        <begin position="21"/>
        <end position="44"/>
    </location>
</feature>
<dbReference type="GO" id="GO:0015774">
    <property type="term" value="P:polysaccharide transport"/>
    <property type="evidence" value="ECO:0007669"/>
    <property type="project" value="UniProtKB-KW"/>
</dbReference>
<comment type="subcellular location">
    <subcellularLocation>
        <location evidence="11">Cell inner membrane</location>
        <topology evidence="11">Multi-pass membrane protein</topology>
    </subcellularLocation>
    <subcellularLocation>
        <location evidence="1">Cell membrane</location>
        <topology evidence="1">Multi-pass membrane protein</topology>
    </subcellularLocation>
</comment>
<organism evidence="13 14">
    <name type="scientific">Burkholderia cepacia</name>
    <name type="common">Pseudomonas cepacia</name>
    <dbReference type="NCBI Taxonomy" id="292"/>
    <lineage>
        <taxon>Bacteria</taxon>
        <taxon>Pseudomonadati</taxon>
        <taxon>Pseudomonadota</taxon>
        <taxon>Betaproteobacteria</taxon>
        <taxon>Burkholderiales</taxon>
        <taxon>Burkholderiaceae</taxon>
        <taxon>Burkholderia</taxon>
        <taxon>Burkholderia cepacia complex</taxon>
    </lineage>
</organism>
<dbReference type="AlphaFoldDB" id="A0AAQ0FBL3"/>
<keyword evidence="5" id="KW-0762">Sugar transport</keyword>
<evidence type="ECO:0000256" key="9">
    <source>
        <dbReference type="ARBA" id="ARBA00023047"/>
    </source>
</evidence>
<dbReference type="PROSITE" id="PS51012">
    <property type="entry name" value="ABC_TM2"/>
    <property type="match status" value="1"/>
</dbReference>
<feature type="transmembrane region" description="Helical" evidence="11">
    <location>
        <begin position="131"/>
        <end position="153"/>
    </location>
</feature>
<keyword evidence="7" id="KW-0972">Capsule biogenesis/degradation</keyword>
<dbReference type="PRINTS" id="PR00164">
    <property type="entry name" value="ABC2TRNSPORT"/>
</dbReference>
<evidence type="ECO:0000256" key="7">
    <source>
        <dbReference type="ARBA" id="ARBA00022903"/>
    </source>
</evidence>
<dbReference type="InterPro" id="IPR000412">
    <property type="entry name" value="ABC_2_transport"/>
</dbReference>
<sequence>MRVMGALIMREVITRYGRHNIGFMWLFLEPMLFTLGITTLWTLLKATHGSTLPITSFAVTGYSSLILWRNCSNRSVKAIDVNLALLYHRNVRAFDVIATRIILEIIGATSSLIVLTLAFSAVGLMSFPVDILTILIGWFLLCWFAFALSLAVGALSERSETIERVWHIVTYLMFPLSGAAFMVDWVPPSYRHLVLWVPMVHGTEMIRHGFFGASVHTHEDPWYFATFNAVLLLIGLALVRETGRRVEPE</sequence>
<dbReference type="Proteomes" id="UP000248899">
    <property type="component" value="Unassembled WGS sequence"/>
</dbReference>
<feature type="transmembrane region" description="Helical" evidence="11">
    <location>
        <begin position="101"/>
        <end position="125"/>
    </location>
</feature>
<proteinExistence type="inferred from homology"/>
<evidence type="ECO:0000313" key="13">
    <source>
        <dbReference type="EMBL" id="RAQ03257.1"/>
    </source>
</evidence>
<dbReference type="GO" id="GO:0015920">
    <property type="term" value="P:lipopolysaccharide transport"/>
    <property type="evidence" value="ECO:0007669"/>
    <property type="project" value="TreeGrafter"/>
</dbReference>
<dbReference type="GO" id="GO:0043190">
    <property type="term" value="C:ATP-binding cassette (ABC) transporter complex"/>
    <property type="evidence" value="ECO:0007669"/>
    <property type="project" value="InterPro"/>
</dbReference>
<dbReference type="InterPro" id="IPR013525">
    <property type="entry name" value="ABC2_TM"/>
</dbReference>
<dbReference type="PANTHER" id="PTHR30413:SF10">
    <property type="entry name" value="CAPSULE POLYSACCHARIDE EXPORT INNER-MEMBRANE PROTEIN CTRC"/>
    <property type="match status" value="1"/>
</dbReference>
<evidence type="ECO:0000256" key="6">
    <source>
        <dbReference type="ARBA" id="ARBA00022692"/>
    </source>
</evidence>